<dbReference type="GO" id="GO:0000209">
    <property type="term" value="P:protein polyubiquitination"/>
    <property type="evidence" value="ECO:0007669"/>
    <property type="project" value="TreeGrafter"/>
</dbReference>
<name>A0AA88KSK8_NAELO</name>
<feature type="compositionally biased region" description="Low complexity" evidence="3">
    <location>
        <begin position="184"/>
        <end position="196"/>
    </location>
</feature>
<dbReference type="Pfam" id="PF01436">
    <property type="entry name" value="NHL"/>
    <property type="match status" value="1"/>
</dbReference>
<dbReference type="EMBL" id="PYSW02000001">
    <property type="protein sequence ID" value="KAG2394252.1"/>
    <property type="molecule type" value="Genomic_DNA"/>
</dbReference>
<sequence>MSTCVKLILLTGPGKQQHAACNHPCPCNDHEPHLDSLLLLLKQKLGFFGRRFISQPFSMNFECIHTFGQSGVRGNFNHQFNFPTSLAISYQYSFVFICDSFNDRILIFDLCSREFRKSFRIMGNSERPRFLCMEEERMNGDVALIVGCGVFENFTFYKLDVNKNLSLEMNQSSSSNIKPDLTRSNLNNNNKNSSSSGQVCEMNYIWKSMNRSIKSMQGMSISSYYHQLFVCDKSSTPCVHVLNSNNGDYLERIEMDYYPSSIELFHHWNNRHDEQVLIICDTQHVISIFQRISFPKRRNYEPGSVQTNSFRNHNQWKRLKKFSIQNSSKLTIASTNMIVDRASNTLIISDFLQNCIRIYSLETGELLKEFGQDHLIHPQGLTLNELNGELMVCDTSNHRVLVFK</sequence>
<dbReference type="Gene3D" id="2.120.10.30">
    <property type="entry name" value="TolB, C-terminal domain"/>
    <property type="match status" value="2"/>
</dbReference>
<protein>
    <submittedName>
        <fullName evidence="4">Uncharacterized protein</fullName>
    </submittedName>
</protein>
<evidence type="ECO:0000256" key="2">
    <source>
        <dbReference type="PROSITE-ProRule" id="PRU00504"/>
    </source>
</evidence>
<organism evidence="4 5">
    <name type="scientific">Naegleria lovaniensis</name>
    <name type="common">Amoeba</name>
    <dbReference type="NCBI Taxonomy" id="51637"/>
    <lineage>
        <taxon>Eukaryota</taxon>
        <taxon>Discoba</taxon>
        <taxon>Heterolobosea</taxon>
        <taxon>Tetramitia</taxon>
        <taxon>Eutetramitia</taxon>
        <taxon>Vahlkampfiidae</taxon>
        <taxon>Naegleria</taxon>
    </lineage>
</organism>
<dbReference type="InterPro" id="IPR001258">
    <property type="entry name" value="NHL_repeat"/>
</dbReference>
<comment type="caution">
    <text evidence="4">The sequence shown here is derived from an EMBL/GenBank/DDBJ whole genome shotgun (WGS) entry which is preliminary data.</text>
</comment>
<evidence type="ECO:0000256" key="3">
    <source>
        <dbReference type="SAM" id="MobiDB-lite"/>
    </source>
</evidence>
<proteinExistence type="predicted"/>
<dbReference type="SUPFAM" id="SSF50969">
    <property type="entry name" value="YVTN repeat-like/Quinoprotein amine dehydrogenase"/>
    <property type="match status" value="1"/>
</dbReference>
<dbReference type="AlphaFoldDB" id="A0AA88KSK8"/>
<gene>
    <name evidence="4" type="ORF">C9374_004016</name>
</gene>
<dbReference type="GO" id="GO:0008270">
    <property type="term" value="F:zinc ion binding"/>
    <property type="evidence" value="ECO:0007669"/>
    <property type="project" value="UniProtKB-KW"/>
</dbReference>
<reference evidence="4 5" key="1">
    <citation type="journal article" date="2018" name="BMC Genomics">
        <title>The genome of Naegleria lovaniensis, the basis for a comparative approach to unravel pathogenicity factors of the human pathogenic amoeba N. fowleri.</title>
        <authorList>
            <person name="Liechti N."/>
            <person name="Schurch N."/>
            <person name="Bruggmann R."/>
            <person name="Wittwer M."/>
        </authorList>
    </citation>
    <scope>NUCLEOTIDE SEQUENCE [LARGE SCALE GENOMIC DNA]</scope>
    <source>
        <strain evidence="4 5">ATCC 30569</strain>
    </source>
</reference>
<dbReference type="GeneID" id="68096471"/>
<dbReference type="GO" id="GO:0043161">
    <property type="term" value="P:proteasome-mediated ubiquitin-dependent protein catabolic process"/>
    <property type="evidence" value="ECO:0007669"/>
    <property type="project" value="TreeGrafter"/>
</dbReference>
<dbReference type="GO" id="GO:0061630">
    <property type="term" value="F:ubiquitin protein ligase activity"/>
    <property type="evidence" value="ECO:0007669"/>
    <property type="project" value="TreeGrafter"/>
</dbReference>
<dbReference type="InterPro" id="IPR011042">
    <property type="entry name" value="6-blade_b-propeller_TolB-like"/>
</dbReference>
<dbReference type="Proteomes" id="UP000816034">
    <property type="component" value="Unassembled WGS sequence"/>
</dbReference>
<dbReference type="RefSeq" id="XP_044556146.1">
    <property type="nucleotide sequence ID" value="XM_044693609.1"/>
</dbReference>
<dbReference type="InterPro" id="IPR011044">
    <property type="entry name" value="Quino_amine_DH_bsu"/>
</dbReference>
<evidence type="ECO:0000313" key="5">
    <source>
        <dbReference type="Proteomes" id="UP000816034"/>
    </source>
</evidence>
<dbReference type="PROSITE" id="PS51125">
    <property type="entry name" value="NHL"/>
    <property type="match status" value="1"/>
</dbReference>
<evidence type="ECO:0000313" key="4">
    <source>
        <dbReference type="EMBL" id="KAG2394252.1"/>
    </source>
</evidence>
<feature type="region of interest" description="Disordered" evidence="3">
    <location>
        <begin position="173"/>
        <end position="197"/>
    </location>
</feature>
<evidence type="ECO:0000256" key="1">
    <source>
        <dbReference type="ARBA" id="ARBA00022737"/>
    </source>
</evidence>
<accession>A0AA88KSK8</accession>
<dbReference type="PANTHER" id="PTHR24104:SF25">
    <property type="entry name" value="PROTEIN LIN-41"/>
    <property type="match status" value="1"/>
</dbReference>
<dbReference type="PANTHER" id="PTHR24104">
    <property type="entry name" value="E3 UBIQUITIN-PROTEIN LIGASE NHLRC1-RELATED"/>
    <property type="match status" value="1"/>
</dbReference>
<dbReference type="InterPro" id="IPR050952">
    <property type="entry name" value="TRIM-NHL_E3_ligases"/>
</dbReference>
<keyword evidence="5" id="KW-1185">Reference proteome</keyword>
<keyword evidence="1" id="KW-0677">Repeat</keyword>
<feature type="repeat" description="NHL" evidence="2">
    <location>
        <begin position="364"/>
        <end position="404"/>
    </location>
</feature>